<dbReference type="AlphaFoldDB" id="A0AAD8AJH0"/>
<dbReference type="Proteomes" id="UP001233999">
    <property type="component" value="Unassembled WGS sequence"/>
</dbReference>
<reference evidence="1" key="2">
    <citation type="submission" date="2023-05" db="EMBL/GenBank/DDBJ databases">
        <authorList>
            <person name="Fouks B."/>
        </authorList>
    </citation>
    <scope>NUCLEOTIDE SEQUENCE</scope>
    <source>
        <strain evidence="1">Stay&amp;Tobe</strain>
        <tissue evidence="1">Testes</tissue>
    </source>
</reference>
<name>A0AAD8AJH0_DIPPU</name>
<organism evidence="1 2">
    <name type="scientific">Diploptera punctata</name>
    <name type="common">Pacific beetle cockroach</name>
    <dbReference type="NCBI Taxonomy" id="6984"/>
    <lineage>
        <taxon>Eukaryota</taxon>
        <taxon>Metazoa</taxon>
        <taxon>Ecdysozoa</taxon>
        <taxon>Arthropoda</taxon>
        <taxon>Hexapoda</taxon>
        <taxon>Insecta</taxon>
        <taxon>Pterygota</taxon>
        <taxon>Neoptera</taxon>
        <taxon>Polyneoptera</taxon>
        <taxon>Dictyoptera</taxon>
        <taxon>Blattodea</taxon>
        <taxon>Blaberoidea</taxon>
        <taxon>Blaberidae</taxon>
        <taxon>Diplopterinae</taxon>
        <taxon>Diploptera</taxon>
    </lineage>
</organism>
<evidence type="ECO:0000313" key="2">
    <source>
        <dbReference type="Proteomes" id="UP001233999"/>
    </source>
</evidence>
<sequence length="66" mass="7836">PRMQDPMVQGVYYLSNLLKTIRAYLTKCYGKYLDALFLPLLHDMSFSVLFSLMREDRLFTFNSYVT</sequence>
<proteinExistence type="predicted"/>
<comment type="caution">
    <text evidence="1">The sequence shown here is derived from an EMBL/GenBank/DDBJ whole genome shotgun (WGS) entry which is preliminary data.</text>
</comment>
<keyword evidence="2" id="KW-1185">Reference proteome</keyword>
<feature type="non-terminal residue" evidence="1">
    <location>
        <position position="66"/>
    </location>
</feature>
<evidence type="ECO:0000313" key="1">
    <source>
        <dbReference type="EMBL" id="KAJ9600186.1"/>
    </source>
</evidence>
<protein>
    <submittedName>
        <fullName evidence="1">Uncharacterized protein</fullName>
    </submittedName>
</protein>
<gene>
    <name evidence="1" type="ORF">L9F63_009520</name>
</gene>
<accession>A0AAD8AJH0</accession>
<dbReference type="EMBL" id="JASPKZ010000445">
    <property type="protein sequence ID" value="KAJ9600186.1"/>
    <property type="molecule type" value="Genomic_DNA"/>
</dbReference>
<reference evidence="1" key="1">
    <citation type="journal article" date="2023" name="IScience">
        <title>Live-bearing cockroach genome reveals convergent evolutionary mechanisms linked to viviparity in insects and beyond.</title>
        <authorList>
            <person name="Fouks B."/>
            <person name="Harrison M.C."/>
            <person name="Mikhailova A.A."/>
            <person name="Marchal E."/>
            <person name="English S."/>
            <person name="Carruthers M."/>
            <person name="Jennings E.C."/>
            <person name="Chiamaka E.L."/>
            <person name="Frigard R.A."/>
            <person name="Pippel M."/>
            <person name="Attardo G.M."/>
            <person name="Benoit J.B."/>
            <person name="Bornberg-Bauer E."/>
            <person name="Tobe S.S."/>
        </authorList>
    </citation>
    <scope>NUCLEOTIDE SEQUENCE</scope>
    <source>
        <strain evidence="1">Stay&amp;Tobe</strain>
    </source>
</reference>
<feature type="non-terminal residue" evidence="1">
    <location>
        <position position="1"/>
    </location>
</feature>